<name>A0A4R6YTE3_9GAMM</name>
<dbReference type="EMBL" id="SNZH01000010">
    <property type="protein sequence ID" value="TDR41601.1"/>
    <property type="molecule type" value="Genomic_DNA"/>
</dbReference>
<organism evidence="3 4">
    <name type="scientific">Tahibacter aquaticus</name>
    <dbReference type="NCBI Taxonomy" id="520092"/>
    <lineage>
        <taxon>Bacteria</taxon>
        <taxon>Pseudomonadati</taxon>
        <taxon>Pseudomonadota</taxon>
        <taxon>Gammaproteobacteria</taxon>
        <taxon>Lysobacterales</taxon>
        <taxon>Rhodanobacteraceae</taxon>
        <taxon>Tahibacter</taxon>
    </lineage>
</organism>
<dbReference type="NCBIfam" id="TIGR01409">
    <property type="entry name" value="TAT_signal_seq"/>
    <property type="match status" value="1"/>
</dbReference>
<dbReference type="PANTHER" id="PTHR43737">
    <property type="entry name" value="BLL7424 PROTEIN"/>
    <property type="match status" value="1"/>
</dbReference>
<dbReference type="Proteomes" id="UP000295293">
    <property type="component" value="Unassembled WGS sequence"/>
</dbReference>
<dbReference type="PROSITE" id="PS51318">
    <property type="entry name" value="TAT"/>
    <property type="match status" value="1"/>
</dbReference>
<keyword evidence="4" id="KW-1185">Reference proteome</keyword>
<dbReference type="InterPro" id="IPR019546">
    <property type="entry name" value="TAT_signal_bac_arc"/>
</dbReference>
<dbReference type="InterPro" id="IPR006311">
    <property type="entry name" value="TAT_signal"/>
</dbReference>
<protein>
    <submittedName>
        <fullName evidence="3">Secreted protein</fullName>
    </submittedName>
</protein>
<dbReference type="RefSeq" id="WP_133819838.1">
    <property type="nucleotide sequence ID" value="NZ_SNZH01000010.1"/>
</dbReference>
<evidence type="ECO:0000313" key="3">
    <source>
        <dbReference type="EMBL" id="TDR41601.1"/>
    </source>
</evidence>
<feature type="signal peptide" evidence="2">
    <location>
        <begin position="1"/>
        <end position="29"/>
    </location>
</feature>
<reference evidence="3 4" key="1">
    <citation type="submission" date="2019-03" db="EMBL/GenBank/DDBJ databases">
        <title>Genomic Encyclopedia of Type Strains, Phase IV (KMG-IV): sequencing the most valuable type-strain genomes for metagenomic binning, comparative biology and taxonomic classification.</title>
        <authorList>
            <person name="Goeker M."/>
        </authorList>
    </citation>
    <scope>NUCLEOTIDE SEQUENCE [LARGE SCALE GENOMIC DNA]</scope>
    <source>
        <strain evidence="3 4">DSM 21667</strain>
    </source>
</reference>
<dbReference type="PANTHER" id="PTHR43737:SF1">
    <property type="entry name" value="DUF1501 DOMAIN-CONTAINING PROTEIN"/>
    <property type="match status" value="1"/>
</dbReference>
<dbReference type="InterPro" id="IPR010869">
    <property type="entry name" value="DUF1501"/>
</dbReference>
<dbReference type="AlphaFoldDB" id="A0A4R6YTE3"/>
<evidence type="ECO:0000256" key="2">
    <source>
        <dbReference type="SAM" id="SignalP"/>
    </source>
</evidence>
<dbReference type="Pfam" id="PF07394">
    <property type="entry name" value="DUF1501"/>
    <property type="match status" value="1"/>
</dbReference>
<dbReference type="OrthoDB" id="9779968at2"/>
<sequence length="453" mass="47726">MFNRRDFLKTSAAGGSALALAGTSRLGFAATTANSYDTLVVVYLRGGMDALTLLSPGGSNSNRAAYETARPSLKVPLSGTGAGLAIAADQWRLHPRAAPLRDLFTASKLAIVLGSGMPAPVTRSHFDAQINMEVGLAGQSSGMGWLTRALASANLPPTVQIPAVSAGSITSTALLGSTESITLGSGADFRIDSGSWAWNVEPDFRTTAPPGARGIFSMLPELWGGSDPLEAAGRQALDALNVIKPIDFGAYAPANGAVYPDTDFARQLKMLAQLIKRDVGLRVCTVDLGGWDTHDGQGNPASSYDYFGNKVEELAKGLAAFYTDLNGVGANNYAATTSVVTMSEFGRRVRENDDGGTDHGYGSIMLALGGAVNGGQMYGTFGGLTTAQLFEGADVQVTTDYRRVLSEALIRRLRNPNVYYAFPTYSAYAPLGVFQGTDLPPQNYDRIFGNGFQ</sequence>
<comment type="caution">
    <text evidence="3">The sequence shown here is derived from an EMBL/GenBank/DDBJ whole genome shotgun (WGS) entry which is preliminary data.</text>
</comment>
<evidence type="ECO:0000313" key="4">
    <source>
        <dbReference type="Proteomes" id="UP000295293"/>
    </source>
</evidence>
<gene>
    <name evidence="3" type="ORF">DFR29_11084</name>
</gene>
<evidence type="ECO:0000256" key="1">
    <source>
        <dbReference type="ARBA" id="ARBA00022729"/>
    </source>
</evidence>
<keyword evidence="1 2" id="KW-0732">Signal</keyword>
<dbReference type="Pfam" id="PF10518">
    <property type="entry name" value="TAT_signal"/>
    <property type="match status" value="1"/>
</dbReference>
<accession>A0A4R6YTE3</accession>
<proteinExistence type="predicted"/>
<feature type="chain" id="PRO_5020483681" evidence="2">
    <location>
        <begin position="30"/>
        <end position="453"/>
    </location>
</feature>